<dbReference type="PANTHER" id="PTHR33048:SF47">
    <property type="entry name" value="INTEGRAL MEMBRANE PROTEIN-RELATED"/>
    <property type="match status" value="1"/>
</dbReference>
<feature type="transmembrane region" description="Helical" evidence="7">
    <location>
        <begin position="41"/>
        <end position="61"/>
    </location>
</feature>
<accession>A0ABQ8GL30</accession>
<dbReference type="Pfam" id="PF20684">
    <property type="entry name" value="Fung_rhodopsin"/>
    <property type="match status" value="1"/>
</dbReference>
<dbReference type="PANTHER" id="PTHR33048">
    <property type="entry name" value="PTH11-LIKE INTEGRAL MEMBRANE PROTEIN (AFU_ORTHOLOGUE AFUA_5G11245)"/>
    <property type="match status" value="1"/>
</dbReference>
<evidence type="ECO:0000313" key="10">
    <source>
        <dbReference type="Proteomes" id="UP000774617"/>
    </source>
</evidence>
<evidence type="ECO:0000256" key="7">
    <source>
        <dbReference type="SAM" id="Phobius"/>
    </source>
</evidence>
<feature type="transmembrane region" description="Helical" evidence="7">
    <location>
        <begin position="81"/>
        <end position="100"/>
    </location>
</feature>
<name>A0ABQ8GL30_9PEZI</name>
<feature type="non-terminal residue" evidence="9">
    <location>
        <position position="1"/>
    </location>
</feature>
<proteinExistence type="inferred from homology"/>
<dbReference type="InterPro" id="IPR049326">
    <property type="entry name" value="Rhodopsin_dom_fungi"/>
</dbReference>
<keyword evidence="4 7" id="KW-0472">Membrane</keyword>
<comment type="similarity">
    <text evidence="5">Belongs to the SAT4 family.</text>
</comment>
<organism evidence="9 10">
    <name type="scientific">Macrophomina phaseolina</name>
    <dbReference type="NCBI Taxonomy" id="35725"/>
    <lineage>
        <taxon>Eukaryota</taxon>
        <taxon>Fungi</taxon>
        <taxon>Dikarya</taxon>
        <taxon>Ascomycota</taxon>
        <taxon>Pezizomycotina</taxon>
        <taxon>Dothideomycetes</taxon>
        <taxon>Dothideomycetes incertae sedis</taxon>
        <taxon>Botryosphaeriales</taxon>
        <taxon>Botryosphaeriaceae</taxon>
        <taxon>Macrophomina</taxon>
    </lineage>
</organism>
<comment type="subcellular location">
    <subcellularLocation>
        <location evidence="1">Membrane</location>
        <topology evidence="1">Multi-pass membrane protein</topology>
    </subcellularLocation>
</comment>
<evidence type="ECO:0000256" key="1">
    <source>
        <dbReference type="ARBA" id="ARBA00004141"/>
    </source>
</evidence>
<sequence>CVSHDAVYYFNASMNIFTDIIIIALPMPALNQLHATKSQRIGLVITFSIGGAGCIITLVRITTVAASIRSGDIGANNHSPSLWAAIEVAIYIICACIPSLRPLLGRLLGAMGIVSSHSDPSQPSQTRFSRAPGRSRVQGEGVIGRLGSQLNTKHSNFGEVEAVELRDATSHQVIAVETTIEVMSTLDSGRQSRRSEGGESDDALVPTEHRYQAQVTKGN</sequence>
<comment type="caution">
    <text evidence="9">The sequence shown here is derived from an EMBL/GenBank/DDBJ whole genome shotgun (WGS) entry which is preliminary data.</text>
</comment>
<dbReference type="InterPro" id="IPR052337">
    <property type="entry name" value="SAT4-like"/>
</dbReference>
<evidence type="ECO:0000256" key="6">
    <source>
        <dbReference type="SAM" id="MobiDB-lite"/>
    </source>
</evidence>
<evidence type="ECO:0000256" key="4">
    <source>
        <dbReference type="ARBA" id="ARBA00023136"/>
    </source>
</evidence>
<evidence type="ECO:0000313" key="9">
    <source>
        <dbReference type="EMBL" id="KAH7060369.1"/>
    </source>
</evidence>
<evidence type="ECO:0000256" key="2">
    <source>
        <dbReference type="ARBA" id="ARBA00022692"/>
    </source>
</evidence>
<reference evidence="9 10" key="1">
    <citation type="journal article" date="2021" name="Nat. Commun.">
        <title>Genetic determinants of endophytism in the Arabidopsis root mycobiome.</title>
        <authorList>
            <person name="Mesny F."/>
            <person name="Miyauchi S."/>
            <person name="Thiergart T."/>
            <person name="Pickel B."/>
            <person name="Atanasova L."/>
            <person name="Karlsson M."/>
            <person name="Huettel B."/>
            <person name="Barry K.W."/>
            <person name="Haridas S."/>
            <person name="Chen C."/>
            <person name="Bauer D."/>
            <person name="Andreopoulos W."/>
            <person name="Pangilinan J."/>
            <person name="LaButti K."/>
            <person name="Riley R."/>
            <person name="Lipzen A."/>
            <person name="Clum A."/>
            <person name="Drula E."/>
            <person name="Henrissat B."/>
            <person name="Kohler A."/>
            <person name="Grigoriev I.V."/>
            <person name="Martin F.M."/>
            <person name="Hacquard S."/>
        </authorList>
    </citation>
    <scope>NUCLEOTIDE SEQUENCE [LARGE SCALE GENOMIC DNA]</scope>
    <source>
        <strain evidence="9 10">MPI-SDFR-AT-0080</strain>
    </source>
</reference>
<keyword evidence="3 7" id="KW-1133">Transmembrane helix</keyword>
<evidence type="ECO:0000259" key="8">
    <source>
        <dbReference type="Pfam" id="PF20684"/>
    </source>
</evidence>
<feature type="domain" description="Rhodopsin" evidence="8">
    <location>
        <begin position="1"/>
        <end position="105"/>
    </location>
</feature>
<keyword evidence="10" id="KW-1185">Reference proteome</keyword>
<feature type="transmembrane region" description="Helical" evidence="7">
    <location>
        <begin position="6"/>
        <end position="29"/>
    </location>
</feature>
<dbReference type="Proteomes" id="UP000774617">
    <property type="component" value="Unassembled WGS sequence"/>
</dbReference>
<gene>
    <name evidence="9" type="ORF">B0J12DRAFT_565748</name>
</gene>
<dbReference type="EMBL" id="JAGTJR010000005">
    <property type="protein sequence ID" value="KAH7060369.1"/>
    <property type="molecule type" value="Genomic_DNA"/>
</dbReference>
<keyword evidence="2 7" id="KW-0812">Transmembrane</keyword>
<evidence type="ECO:0000256" key="3">
    <source>
        <dbReference type="ARBA" id="ARBA00022989"/>
    </source>
</evidence>
<evidence type="ECO:0000256" key="5">
    <source>
        <dbReference type="ARBA" id="ARBA00038359"/>
    </source>
</evidence>
<feature type="region of interest" description="Disordered" evidence="6">
    <location>
        <begin position="185"/>
        <end position="219"/>
    </location>
</feature>
<protein>
    <recommendedName>
        <fullName evidence="8">Rhodopsin domain-containing protein</fullName>
    </recommendedName>
</protein>